<dbReference type="EMBL" id="QMFZ01000026">
    <property type="protein sequence ID" value="RBB35910.1"/>
    <property type="molecule type" value="Genomic_DNA"/>
</dbReference>
<dbReference type="RefSeq" id="WP_113046855.1">
    <property type="nucleotide sequence ID" value="NZ_QMFZ01000026.1"/>
</dbReference>
<proteinExistence type="predicted"/>
<protein>
    <submittedName>
        <fullName evidence="2">Uncharacterized protein</fullName>
    </submittedName>
</protein>
<feature type="compositionally biased region" description="Basic and acidic residues" evidence="1">
    <location>
        <begin position="1"/>
        <end position="19"/>
    </location>
</feature>
<evidence type="ECO:0000313" key="2">
    <source>
        <dbReference type="EMBL" id="RBB35910.1"/>
    </source>
</evidence>
<dbReference type="Proteomes" id="UP000252458">
    <property type="component" value="Unassembled WGS sequence"/>
</dbReference>
<accession>A0A365QQR7</accession>
<name>A0A365QQR7_9BURK</name>
<feature type="compositionally biased region" description="Low complexity" evidence="1">
    <location>
        <begin position="157"/>
        <end position="174"/>
    </location>
</feature>
<organism evidence="2 3">
    <name type="scientific">Burkholderia reimsis</name>
    <dbReference type="NCBI Taxonomy" id="2234132"/>
    <lineage>
        <taxon>Bacteria</taxon>
        <taxon>Pseudomonadati</taxon>
        <taxon>Pseudomonadota</taxon>
        <taxon>Betaproteobacteria</taxon>
        <taxon>Burkholderiales</taxon>
        <taxon>Burkholderiaceae</taxon>
        <taxon>Burkholderia</taxon>
    </lineage>
</organism>
<feature type="region of interest" description="Disordered" evidence="1">
    <location>
        <begin position="1"/>
        <end position="21"/>
    </location>
</feature>
<keyword evidence="3" id="KW-1185">Reference proteome</keyword>
<gene>
    <name evidence="2" type="ORF">DPV79_26485</name>
</gene>
<evidence type="ECO:0000256" key="1">
    <source>
        <dbReference type="SAM" id="MobiDB-lite"/>
    </source>
</evidence>
<comment type="caution">
    <text evidence="2">The sequence shown here is derived from an EMBL/GenBank/DDBJ whole genome shotgun (WGS) entry which is preliminary data.</text>
</comment>
<evidence type="ECO:0000313" key="3">
    <source>
        <dbReference type="Proteomes" id="UP000252458"/>
    </source>
</evidence>
<reference evidence="2 3" key="1">
    <citation type="submission" date="2018-06" db="EMBL/GenBank/DDBJ databases">
        <title>Draft genome sequence of Burkholderia reimsis strain BE51 isolated from a French agricultural soil.</title>
        <authorList>
            <person name="Esmaeel Q."/>
        </authorList>
    </citation>
    <scope>NUCLEOTIDE SEQUENCE [LARGE SCALE GENOMIC DNA]</scope>
    <source>
        <strain evidence="2 3">BE51</strain>
    </source>
</reference>
<dbReference type="AlphaFoldDB" id="A0A365QQR7"/>
<feature type="region of interest" description="Disordered" evidence="1">
    <location>
        <begin position="157"/>
        <end position="183"/>
    </location>
</feature>
<sequence length="183" mass="20203">MPRTPTDRAPQRPAREQPLAHKISALRPLSSDARAQQVTDVVDAFRRLRGSVVRFIRMFSAAHAENAQDDALSAMGFRELLSTLEDDARTARFTRLPELERAIGHARRLERTRDDVFSDSFSNDPAAMRDAVAALERVDVLFVGLCVEYVMERHAPASRPVSPSAPASPSAALPLTDRPTALC</sequence>